<protein>
    <submittedName>
        <fullName evidence="2">DUF2523 domain-containing protein</fullName>
    </submittedName>
</protein>
<dbReference type="Proteomes" id="UP000832011">
    <property type="component" value="Chromosome"/>
</dbReference>
<name>A0ABY4E0E1_9NEIS</name>
<keyword evidence="1" id="KW-1133">Transmembrane helix</keyword>
<dbReference type="EMBL" id="CP091511">
    <property type="protein sequence ID" value="UOO89259.1"/>
    <property type="molecule type" value="Genomic_DNA"/>
</dbReference>
<dbReference type="Pfam" id="PF10734">
    <property type="entry name" value="DUF2523"/>
    <property type="match status" value="1"/>
</dbReference>
<gene>
    <name evidence="2" type="ORF">LVJ82_17735</name>
</gene>
<proteinExistence type="predicted"/>
<sequence length="95" mass="9985">MTRLLALIVAALKRFGVELLAALGFSIVTYAGMNTVLSSLIGELQTMMNNLPSATLQLFFLAGGGDAINIILSAYAFKLTMQSASKIKISGKAST</sequence>
<reference evidence="2 3" key="1">
    <citation type="journal article" date="2022" name="Res Sq">
        <title>Evolution of multicellular longitudinally dividing oral cavity symbionts (Neisseriaceae).</title>
        <authorList>
            <person name="Nyongesa S."/>
            <person name="Weber P."/>
            <person name="Bernet E."/>
            <person name="Pullido F."/>
            <person name="Nieckarz M."/>
            <person name="Delaby M."/>
            <person name="Nieves C."/>
            <person name="Viehboeck T."/>
            <person name="Krause N."/>
            <person name="Rivera-Millot A."/>
            <person name="Nakamura A."/>
            <person name="Vischer N."/>
            <person name="VanNieuwenhze M."/>
            <person name="Brun Y."/>
            <person name="Cava F."/>
            <person name="Bulgheresi S."/>
            <person name="Veyrier F."/>
        </authorList>
    </citation>
    <scope>NUCLEOTIDE SEQUENCE [LARGE SCALE GENOMIC DNA]</scope>
    <source>
        <strain evidence="2 3">SN4</strain>
    </source>
</reference>
<organism evidence="2 3">
    <name type="scientific">Vitreoscilla massiliensis</name>
    <dbReference type="NCBI Taxonomy" id="1689272"/>
    <lineage>
        <taxon>Bacteria</taxon>
        <taxon>Pseudomonadati</taxon>
        <taxon>Pseudomonadota</taxon>
        <taxon>Betaproteobacteria</taxon>
        <taxon>Neisseriales</taxon>
        <taxon>Neisseriaceae</taxon>
        <taxon>Vitreoscilla</taxon>
    </lineage>
</organism>
<keyword evidence="1" id="KW-0812">Transmembrane</keyword>
<keyword evidence="3" id="KW-1185">Reference proteome</keyword>
<evidence type="ECO:0000256" key="1">
    <source>
        <dbReference type="SAM" id="Phobius"/>
    </source>
</evidence>
<evidence type="ECO:0000313" key="3">
    <source>
        <dbReference type="Proteomes" id="UP000832011"/>
    </source>
</evidence>
<evidence type="ECO:0000313" key="2">
    <source>
        <dbReference type="EMBL" id="UOO89259.1"/>
    </source>
</evidence>
<dbReference type="InterPro" id="IPR019670">
    <property type="entry name" value="DUF2523"/>
</dbReference>
<feature type="transmembrane region" description="Helical" evidence="1">
    <location>
        <begin position="56"/>
        <end position="77"/>
    </location>
</feature>
<keyword evidence="1" id="KW-0472">Membrane</keyword>
<dbReference type="RefSeq" id="WP_058356959.1">
    <property type="nucleotide sequence ID" value="NZ_CABKVG010000010.1"/>
</dbReference>
<accession>A0ABY4E0E1</accession>